<accession>A0AAE3W7X8</accession>
<sequence length="1134" mass="120163">MTWTRGQVVAGQYEVLDVLESGGMGLVHRVRHLGWQVDLAVKTPRDDHGHDLFREEAGTWVGLGLHPHVVNCVYVRTIDGMPRAFAEWVDGGSLAGQRGLAVPAILDLAVQIAWGLRHAHDAGLVHQDVKPANVMLAPDGTAKVTDFGLSRASTGGARRPGPPGSVTFGGGTPAYCSPEQAAAFHADTPVRLTRATDVWSWAVTLLEMFAGRPPTRYGQAAGAALPAFRQMMPPAVAGLLAECFADDPADRPDDLGDLAARLIAVYAEVAGRDYPRPVPRPALLRADGLSNQALSLYDLGRTREAEQLWREAVTADPHHLPSVYNLSLYRWRSGDMTGEEVVSAVAAARAAGDDERGAFLQGAIELERGGDAAALLRAASPAPEVTEALAEVERRSAQVRADVRTGGDRVTAVAVGPGGDPLLCGDVAGGLYLRSGTVIRKLGGGARVVRLAMDDAGRHAVSLREDGTIEFWDLSRGEREARRNLTGIVSVAISGDGRYAAIGSEQGLITVFEPAAQRQVCWLAGHTGPANLLALSRTGDQLLSASFGEDSGSRPDGTFRTWDVAAGELVEAWAGPLRGRHRNGLPIHTVPGDQAALSPAATFAVVAYADGPLRWFDVERGGGGDSPHPFRDGRTERSMVLSPDGERLLVAGWRGVPTRVFDPRRGTGGPVAELDDGLDYVWRAAISPDSTVAALGGDDGQVALRTLPDGGYSAPWCYARPRAAADLHRAEESFAGLRQRVHALIDDGSFAAAADALRSARDQPDYARHPEVFSAWRRLLAHGRRAQLLACWELWRLDGFGHLLQPPVVALRADGAAIAAPLWSGEVELREAGSARVAHTFSGTGGAAHELRWALGDTVVLALTRSGVLRRLHTGSGAEQVLSGEAGRITAFDLDQDGGRAVTGDDTGTLRLYDVRTGAALATARVRDRRLIAVALSPDGRFAAALDDTGRAMAWPFGAPGAAWTSGTDPGVPVDRDARLHFAADGRVLLLGDETTVTGRDTVTGAKLFQLEAMSGGFGTRIALSPDRRLGAVAGSSELTLFDAATGHVRHRLPVPDMPYAFALGPAGTFAVVSGLSHHVHVIDAPTGRLLRTLEGHTKTVHSIAVNADGTVLTTADLADELRVWQLAWEADCD</sequence>
<dbReference type="SUPFAM" id="SSF50998">
    <property type="entry name" value="Quinoprotein alcohol dehydrogenase-like"/>
    <property type="match status" value="2"/>
</dbReference>
<dbReference type="GO" id="GO:0004672">
    <property type="term" value="F:protein kinase activity"/>
    <property type="evidence" value="ECO:0007669"/>
    <property type="project" value="InterPro"/>
</dbReference>
<dbReference type="GO" id="GO:0005524">
    <property type="term" value="F:ATP binding"/>
    <property type="evidence" value="ECO:0007669"/>
    <property type="project" value="InterPro"/>
</dbReference>
<dbReference type="PROSITE" id="PS50082">
    <property type="entry name" value="WD_REPEATS_2"/>
    <property type="match status" value="2"/>
</dbReference>
<name>A0AAE3W7X8_9ACTN</name>
<dbReference type="InterPro" id="IPR000719">
    <property type="entry name" value="Prot_kinase_dom"/>
</dbReference>
<dbReference type="SMART" id="SM00320">
    <property type="entry name" value="WD40"/>
    <property type="match status" value="10"/>
</dbReference>
<dbReference type="SUPFAM" id="SSF56112">
    <property type="entry name" value="Protein kinase-like (PK-like)"/>
    <property type="match status" value="1"/>
</dbReference>
<evidence type="ECO:0000259" key="2">
    <source>
        <dbReference type="PROSITE" id="PS50011"/>
    </source>
</evidence>
<feature type="domain" description="Protein kinase" evidence="2">
    <location>
        <begin position="13"/>
        <end position="263"/>
    </location>
</feature>
<dbReference type="InterPro" id="IPR001680">
    <property type="entry name" value="WD40_rpt"/>
</dbReference>
<protein>
    <submittedName>
        <fullName evidence="3">WD40 repeat protein</fullName>
    </submittedName>
</protein>
<evidence type="ECO:0000256" key="1">
    <source>
        <dbReference type="PROSITE-ProRule" id="PRU00221"/>
    </source>
</evidence>
<feature type="repeat" description="WD" evidence="1">
    <location>
        <begin position="882"/>
        <end position="923"/>
    </location>
</feature>
<evidence type="ECO:0000313" key="4">
    <source>
        <dbReference type="Proteomes" id="UP001240236"/>
    </source>
</evidence>
<dbReference type="InterPro" id="IPR015943">
    <property type="entry name" value="WD40/YVTN_repeat-like_dom_sf"/>
</dbReference>
<dbReference type="InterPro" id="IPR008271">
    <property type="entry name" value="Ser/Thr_kinase_AS"/>
</dbReference>
<dbReference type="PROSITE" id="PS50011">
    <property type="entry name" value="PROTEIN_KINASE_DOM"/>
    <property type="match status" value="1"/>
</dbReference>
<dbReference type="RefSeq" id="WP_307247649.1">
    <property type="nucleotide sequence ID" value="NZ_JAUSUZ010000001.1"/>
</dbReference>
<dbReference type="InterPro" id="IPR011047">
    <property type="entry name" value="Quinoprotein_ADH-like_sf"/>
</dbReference>
<dbReference type="Pfam" id="PF00400">
    <property type="entry name" value="WD40"/>
    <property type="match status" value="1"/>
</dbReference>
<keyword evidence="1" id="KW-0853">WD repeat</keyword>
<dbReference type="Proteomes" id="UP001240236">
    <property type="component" value="Unassembled WGS sequence"/>
</dbReference>
<proteinExistence type="predicted"/>
<dbReference type="CDD" id="cd14014">
    <property type="entry name" value="STKc_PknB_like"/>
    <property type="match status" value="1"/>
</dbReference>
<dbReference type="PANTHER" id="PTHR19879:SF9">
    <property type="entry name" value="TRANSCRIPTION INITIATION FACTOR TFIID SUBUNIT 5"/>
    <property type="match status" value="1"/>
</dbReference>
<dbReference type="AlphaFoldDB" id="A0AAE3W7X8"/>
<dbReference type="PROSITE" id="PS50294">
    <property type="entry name" value="WD_REPEATS_REGION"/>
    <property type="match status" value="1"/>
</dbReference>
<reference evidence="3 4" key="1">
    <citation type="submission" date="2023-07" db="EMBL/GenBank/DDBJ databases">
        <title>Sequencing the genomes of 1000 actinobacteria strains.</title>
        <authorList>
            <person name="Klenk H.-P."/>
        </authorList>
    </citation>
    <scope>NUCLEOTIDE SEQUENCE [LARGE SCALE GENOMIC DNA]</scope>
    <source>
        <strain evidence="3 4">DSM 44709</strain>
    </source>
</reference>
<organism evidence="3 4">
    <name type="scientific">Catenuloplanes indicus</name>
    <dbReference type="NCBI Taxonomy" id="137267"/>
    <lineage>
        <taxon>Bacteria</taxon>
        <taxon>Bacillati</taxon>
        <taxon>Actinomycetota</taxon>
        <taxon>Actinomycetes</taxon>
        <taxon>Micromonosporales</taxon>
        <taxon>Micromonosporaceae</taxon>
        <taxon>Catenuloplanes</taxon>
    </lineage>
</organism>
<dbReference type="SMART" id="SM00220">
    <property type="entry name" value="S_TKc"/>
    <property type="match status" value="1"/>
</dbReference>
<dbReference type="Pfam" id="PF00069">
    <property type="entry name" value="Pkinase"/>
    <property type="match status" value="1"/>
</dbReference>
<dbReference type="PANTHER" id="PTHR19879">
    <property type="entry name" value="TRANSCRIPTION INITIATION FACTOR TFIID"/>
    <property type="match status" value="1"/>
</dbReference>
<comment type="caution">
    <text evidence="3">The sequence shown here is derived from an EMBL/GenBank/DDBJ whole genome shotgun (WGS) entry which is preliminary data.</text>
</comment>
<dbReference type="InterPro" id="IPR011009">
    <property type="entry name" value="Kinase-like_dom_sf"/>
</dbReference>
<dbReference type="PROSITE" id="PS00108">
    <property type="entry name" value="PROTEIN_KINASE_ST"/>
    <property type="match status" value="1"/>
</dbReference>
<dbReference type="SUPFAM" id="SSF48452">
    <property type="entry name" value="TPR-like"/>
    <property type="match status" value="1"/>
</dbReference>
<dbReference type="InterPro" id="IPR019734">
    <property type="entry name" value="TPR_rpt"/>
</dbReference>
<dbReference type="Gene3D" id="1.10.510.10">
    <property type="entry name" value="Transferase(Phosphotransferase) domain 1"/>
    <property type="match status" value="1"/>
</dbReference>
<gene>
    <name evidence="3" type="ORF">J2S42_007795</name>
</gene>
<keyword evidence="4" id="KW-1185">Reference proteome</keyword>
<dbReference type="EMBL" id="JAUSUZ010000001">
    <property type="protein sequence ID" value="MDQ0371126.1"/>
    <property type="molecule type" value="Genomic_DNA"/>
</dbReference>
<evidence type="ECO:0000313" key="3">
    <source>
        <dbReference type="EMBL" id="MDQ0371126.1"/>
    </source>
</evidence>
<feature type="repeat" description="WD" evidence="1">
    <location>
        <begin position="1094"/>
        <end position="1127"/>
    </location>
</feature>
<dbReference type="SMART" id="SM00028">
    <property type="entry name" value="TPR"/>
    <property type="match status" value="1"/>
</dbReference>
<dbReference type="InterPro" id="IPR011990">
    <property type="entry name" value="TPR-like_helical_dom_sf"/>
</dbReference>
<dbReference type="Gene3D" id="2.130.10.10">
    <property type="entry name" value="YVTN repeat-like/Quinoprotein amine dehydrogenase"/>
    <property type="match status" value="4"/>
</dbReference>